<dbReference type="PANTHER" id="PTHR12933">
    <property type="entry name" value="ORF PROTEIN-RELATED"/>
    <property type="match status" value="1"/>
</dbReference>
<feature type="compositionally biased region" description="Basic and acidic residues" evidence="4">
    <location>
        <begin position="384"/>
        <end position="397"/>
    </location>
</feature>
<gene>
    <name evidence="7" type="ORF">DBRI1063_LOCUS23377</name>
</gene>
<dbReference type="PANTHER" id="PTHR12933:SF0">
    <property type="entry name" value="U3 SMALL NUCLEOLAR RNA-ASSOCIATED PROTEIN 25 HOMOLOG"/>
    <property type="match status" value="1"/>
</dbReference>
<evidence type="ECO:0000256" key="3">
    <source>
        <dbReference type="ARBA" id="ARBA00023242"/>
    </source>
</evidence>
<comment type="subcellular location">
    <subcellularLocation>
        <location evidence="1">Nucleus</location>
        <location evidence="1">Nucleolus</location>
    </subcellularLocation>
</comment>
<dbReference type="Pfam" id="PF22916">
    <property type="entry name" value="UTP25_NTPase-like"/>
    <property type="match status" value="1"/>
</dbReference>
<sequence length="881" mass="100951">MGRNNTSLKKKKKGPKGKKARAKAKLERRWGEHVDEDAIEEAKIRIGKSRLVKQSAGKKKKKWKEEEEEEDIMMEEERAETDESFSSSSDNDSDDDDEDVGQQQQSSLSALLQNIQSKSKREKKVSKRKHEINEMPMEEDEYSDDVGDDISAGSADSSSSSESETSSSEIDQEKKSIVIEDDDDDDDENNSSKSISNPYDLHFTKREALPDQKEEQTKLLFPFLTTKKVVVKHQQHSSMLDSSLELHLSQDSSLNSMLTEHLPLSKDEGSKSKNRTFVQWKELGQSLYQHHVRKVLQHYWALQNKRIVKYNVDGYEDDELNEGTKKETFSTLQGVILPSLMNYMDLYLPIETRKNRDAIDNLLSLHVLNHVLTSRSRVMRHDRRIKEKERQEQEQNKQNDNGKNTKEDKKNKSKNDDDDDEDKWRDQGYTRPKVLILLPTRGVAHSFLHRLLSLLGSSVNVQELDRFNIDYGPPPNEEDEDDIMAVRRRKAVQNQKGKDWLELFGDDVNTDDEFKIGISLTPNAVIGKNKNKKNGGGGQTGVAMKLYSEFYKSDIILASPLGLKMASTASKNDDDDDDEEATGDIDFLSSIEVCLLYKCQALLMQNWDHVNYVLDKINKHISKSSDIDFGRVRQYQLAGQSKHWRQLIMVSDFMDPFITSTFKRFGQSVAGRLKLRRKVSPDEASLCDVLVKVRQVFTRIPTSSFQNQCEDKLSYFQNKVLPQIQRLKQSRTIIYVPSYFDYISLRNLLMKVEASFVSVTEYSKVSEVSRGRARFNQGRKSMLLYTGRAHYFMRHVIKGARHIILFGLPENMLLYPDLVNMLMAAPDGGSRNDEDGLGVEEPLSCLALFTKYDALALERIVGTGHCERMVKGEKSTFLFCS</sequence>
<evidence type="ECO:0000313" key="7">
    <source>
        <dbReference type="EMBL" id="CAD9354235.1"/>
    </source>
</evidence>
<dbReference type="InterPro" id="IPR053939">
    <property type="entry name" value="UTP25_C"/>
</dbReference>
<protein>
    <recommendedName>
        <fullName evidence="8">U3 small nucleolar RNA-associated protein 25</fullName>
    </recommendedName>
</protein>
<evidence type="ECO:0000256" key="4">
    <source>
        <dbReference type="SAM" id="MobiDB-lite"/>
    </source>
</evidence>
<feature type="region of interest" description="Disordered" evidence="4">
    <location>
        <begin position="1"/>
        <end position="199"/>
    </location>
</feature>
<comment type="similarity">
    <text evidence="2">Belongs to the UTP25 family.</text>
</comment>
<feature type="domain" description="UTP25 NTP hydrolase-like" evidence="6">
    <location>
        <begin position="343"/>
        <end position="672"/>
    </location>
</feature>
<evidence type="ECO:0000259" key="5">
    <source>
        <dbReference type="Pfam" id="PF06862"/>
    </source>
</evidence>
<feature type="compositionally biased region" description="Low complexity" evidence="4">
    <location>
        <begin position="149"/>
        <end position="169"/>
    </location>
</feature>
<feature type="compositionally biased region" description="Basic and acidic residues" evidence="4">
    <location>
        <begin position="24"/>
        <end position="33"/>
    </location>
</feature>
<feature type="compositionally biased region" description="Basic residues" evidence="4">
    <location>
        <begin position="118"/>
        <end position="130"/>
    </location>
</feature>
<feature type="region of interest" description="Disordered" evidence="4">
    <location>
        <begin position="379"/>
        <end position="425"/>
    </location>
</feature>
<organism evidence="7">
    <name type="scientific">Ditylum brightwellii</name>
    <dbReference type="NCBI Taxonomy" id="49249"/>
    <lineage>
        <taxon>Eukaryota</taxon>
        <taxon>Sar</taxon>
        <taxon>Stramenopiles</taxon>
        <taxon>Ochrophyta</taxon>
        <taxon>Bacillariophyta</taxon>
        <taxon>Mediophyceae</taxon>
        <taxon>Lithodesmiophycidae</taxon>
        <taxon>Lithodesmiales</taxon>
        <taxon>Lithodesmiaceae</taxon>
        <taxon>Ditylum</taxon>
    </lineage>
</organism>
<dbReference type="GO" id="GO:0019843">
    <property type="term" value="F:rRNA binding"/>
    <property type="evidence" value="ECO:0007669"/>
    <property type="project" value="TreeGrafter"/>
</dbReference>
<feature type="compositionally biased region" description="Acidic residues" evidence="4">
    <location>
        <begin position="136"/>
        <end position="148"/>
    </location>
</feature>
<feature type="compositionally biased region" description="Basic residues" evidence="4">
    <location>
        <begin position="45"/>
        <end position="62"/>
    </location>
</feature>
<feature type="compositionally biased region" description="Basic residues" evidence="4">
    <location>
        <begin position="8"/>
        <end position="23"/>
    </location>
</feature>
<dbReference type="InterPro" id="IPR053940">
    <property type="entry name" value="UTP25_NTPase-like"/>
</dbReference>
<feature type="compositionally biased region" description="Low complexity" evidence="4">
    <location>
        <begin position="101"/>
        <end position="117"/>
    </location>
</feature>
<evidence type="ECO:0000256" key="2">
    <source>
        <dbReference type="ARBA" id="ARBA00009223"/>
    </source>
</evidence>
<feature type="compositionally biased region" description="Acidic residues" evidence="4">
    <location>
        <begin position="91"/>
        <end position="100"/>
    </location>
</feature>
<dbReference type="GO" id="GO:0032040">
    <property type="term" value="C:small-subunit processome"/>
    <property type="evidence" value="ECO:0007669"/>
    <property type="project" value="TreeGrafter"/>
</dbReference>
<feature type="compositionally biased region" description="Acidic residues" evidence="4">
    <location>
        <begin position="66"/>
        <end position="83"/>
    </location>
</feature>
<evidence type="ECO:0000259" key="6">
    <source>
        <dbReference type="Pfam" id="PF22916"/>
    </source>
</evidence>
<dbReference type="InterPro" id="IPR010678">
    <property type="entry name" value="UTP25"/>
</dbReference>
<accession>A0A7S2A0N4</accession>
<dbReference type="GO" id="GO:0000462">
    <property type="term" value="P:maturation of SSU-rRNA from tricistronic rRNA transcript (SSU-rRNA, 5.8S rRNA, LSU-rRNA)"/>
    <property type="evidence" value="ECO:0007669"/>
    <property type="project" value="TreeGrafter"/>
</dbReference>
<name>A0A7S2A0N4_9STRA</name>
<evidence type="ECO:0000256" key="1">
    <source>
        <dbReference type="ARBA" id="ARBA00004604"/>
    </source>
</evidence>
<dbReference type="GO" id="GO:0034511">
    <property type="term" value="F:U3 snoRNA binding"/>
    <property type="evidence" value="ECO:0007669"/>
    <property type="project" value="InterPro"/>
</dbReference>
<dbReference type="AlphaFoldDB" id="A0A7S2A0N4"/>
<proteinExistence type="inferred from homology"/>
<reference evidence="7" key="1">
    <citation type="submission" date="2021-01" db="EMBL/GenBank/DDBJ databases">
        <authorList>
            <person name="Corre E."/>
            <person name="Pelletier E."/>
            <person name="Niang G."/>
            <person name="Scheremetjew M."/>
            <person name="Finn R."/>
            <person name="Kale V."/>
            <person name="Holt S."/>
            <person name="Cochrane G."/>
            <person name="Meng A."/>
            <person name="Brown T."/>
            <person name="Cohen L."/>
        </authorList>
    </citation>
    <scope>NUCLEOTIDE SEQUENCE</scope>
    <source>
        <strain evidence="7">Pop2</strain>
    </source>
</reference>
<dbReference type="EMBL" id="HBGN01036451">
    <property type="protein sequence ID" value="CAD9354235.1"/>
    <property type="molecule type" value="Transcribed_RNA"/>
</dbReference>
<feature type="compositionally biased region" description="Basic and acidic residues" evidence="4">
    <location>
        <begin position="403"/>
        <end position="415"/>
    </location>
</feature>
<evidence type="ECO:0008006" key="8">
    <source>
        <dbReference type="Google" id="ProtNLM"/>
    </source>
</evidence>
<keyword evidence="3" id="KW-0539">Nucleus</keyword>
<feature type="compositionally biased region" description="Acidic residues" evidence="4">
    <location>
        <begin position="179"/>
        <end position="189"/>
    </location>
</feature>
<feature type="domain" description="UTP25 C-terminal" evidence="5">
    <location>
        <begin position="686"/>
        <end position="879"/>
    </location>
</feature>
<dbReference type="Pfam" id="PF06862">
    <property type="entry name" value="Utp25_C"/>
    <property type="match status" value="1"/>
</dbReference>